<evidence type="ECO:0000256" key="11">
    <source>
        <dbReference type="ARBA" id="ARBA00047944"/>
    </source>
</evidence>
<evidence type="ECO:0000256" key="6">
    <source>
        <dbReference type="ARBA" id="ARBA00022552"/>
    </source>
</evidence>
<dbReference type="CDD" id="cd18084">
    <property type="entry name" value="RsmE-like"/>
    <property type="match status" value="1"/>
</dbReference>
<evidence type="ECO:0000313" key="16">
    <source>
        <dbReference type="Proteomes" id="UP000054877"/>
    </source>
</evidence>
<accession>A0A0W0ZB17</accession>
<name>A0A0W0ZB17_LEGSP</name>
<feature type="domain" description="Ribosomal RNA small subunit methyltransferase E methyltransferase" evidence="13">
    <location>
        <begin position="75"/>
        <end position="236"/>
    </location>
</feature>
<feature type="domain" description="Ribosomal RNA small subunit methyltransferase E PUA-like" evidence="14">
    <location>
        <begin position="20"/>
        <end position="65"/>
    </location>
</feature>
<dbReference type="PATRIC" id="fig|452.5.peg.112"/>
<dbReference type="SUPFAM" id="SSF75217">
    <property type="entry name" value="alpha/beta knot"/>
    <property type="match status" value="1"/>
</dbReference>
<dbReference type="InterPro" id="IPR046887">
    <property type="entry name" value="RsmE_PUA-like"/>
</dbReference>
<evidence type="ECO:0000256" key="5">
    <source>
        <dbReference type="ARBA" id="ARBA00022490"/>
    </source>
</evidence>
<evidence type="ECO:0000256" key="4">
    <source>
        <dbReference type="ARBA" id="ARBA00013673"/>
    </source>
</evidence>
<comment type="subcellular location">
    <subcellularLocation>
        <location evidence="1 12">Cytoplasm</location>
    </subcellularLocation>
</comment>
<evidence type="ECO:0000256" key="3">
    <source>
        <dbReference type="ARBA" id="ARBA00012328"/>
    </source>
</evidence>
<evidence type="ECO:0000256" key="9">
    <source>
        <dbReference type="ARBA" id="ARBA00022691"/>
    </source>
</evidence>
<keyword evidence="9 12" id="KW-0949">S-adenosyl-L-methionine</keyword>
<dbReference type="InterPro" id="IPR029028">
    <property type="entry name" value="Alpha/beta_knot_MTases"/>
</dbReference>
<evidence type="ECO:0000256" key="12">
    <source>
        <dbReference type="PIRNR" id="PIRNR015601"/>
    </source>
</evidence>
<dbReference type="AlphaFoldDB" id="A0A0W0ZB17"/>
<protein>
    <recommendedName>
        <fullName evidence="4 12">Ribosomal RNA small subunit methyltransferase E</fullName>
        <ecNumber evidence="3 12">2.1.1.193</ecNumber>
    </recommendedName>
</protein>
<evidence type="ECO:0000256" key="8">
    <source>
        <dbReference type="ARBA" id="ARBA00022679"/>
    </source>
</evidence>
<dbReference type="InterPro" id="IPR006700">
    <property type="entry name" value="RsmE"/>
</dbReference>
<dbReference type="GO" id="GO:0005737">
    <property type="term" value="C:cytoplasm"/>
    <property type="evidence" value="ECO:0007669"/>
    <property type="project" value="UniProtKB-SubCell"/>
</dbReference>
<dbReference type="PANTHER" id="PTHR30027">
    <property type="entry name" value="RIBOSOMAL RNA SMALL SUBUNIT METHYLTRANSFERASE E"/>
    <property type="match status" value="1"/>
</dbReference>
<organism evidence="15 16">
    <name type="scientific">Legionella spiritensis</name>
    <dbReference type="NCBI Taxonomy" id="452"/>
    <lineage>
        <taxon>Bacteria</taxon>
        <taxon>Pseudomonadati</taxon>
        <taxon>Pseudomonadota</taxon>
        <taxon>Gammaproteobacteria</taxon>
        <taxon>Legionellales</taxon>
        <taxon>Legionellaceae</taxon>
        <taxon>Legionella</taxon>
    </lineage>
</organism>
<dbReference type="PIRSF" id="PIRSF015601">
    <property type="entry name" value="MTase_slr0722"/>
    <property type="match status" value="1"/>
</dbReference>
<keyword evidence="5 12" id="KW-0963">Cytoplasm</keyword>
<keyword evidence="7 12" id="KW-0489">Methyltransferase</keyword>
<dbReference type="NCBIfam" id="NF008692">
    <property type="entry name" value="PRK11713.1-5"/>
    <property type="match status" value="1"/>
</dbReference>
<dbReference type="InterPro" id="IPR046886">
    <property type="entry name" value="RsmE_MTase_dom"/>
</dbReference>
<dbReference type="Gene3D" id="3.40.1280.10">
    <property type="match status" value="1"/>
</dbReference>
<dbReference type="Gene3D" id="2.40.240.20">
    <property type="entry name" value="Hypothetical PUA domain-like, domain 1"/>
    <property type="match status" value="1"/>
</dbReference>
<dbReference type="GO" id="GO:0070042">
    <property type="term" value="F:rRNA (uridine-N3-)-methyltransferase activity"/>
    <property type="evidence" value="ECO:0007669"/>
    <property type="project" value="TreeGrafter"/>
</dbReference>
<dbReference type="PANTHER" id="PTHR30027:SF3">
    <property type="entry name" value="16S RRNA (URACIL(1498)-N(3))-METHYLTRANSFERASE"/>
    <property type="match status" value="1"/>
</dbReference>
<evidence type="ECO:0000256" key="7">
    <source>
        <dbReference type="ARBA" id="ARBA00022603"/>
    </source>
</evidence>
<comment type="catalytic activity">
    <reaction evidence="11 12">
        <text>uridine(1498) in 16S rRNA + S-adenosyl-L-methionine = N(3)-methyluridine(1498) in 16S rRNA + S-adenosyl-L-homocysteine + H(+)</text>
        <dbReference type="Rhea" id="RHEA:42920"/>
        <dbReference type="Rhea" id="RHEA-COMP:10283"/>
        <dbReference type="Rhea" id="RHEA-COMP:10284"/>
        <dbReference type="ChEBI" id="CHEBI:15378"/>
        <dbReference type="ChEBI" id="CHEBI:57856"/>
        <dbReference type="ChEBI" id="CHEBI:59789"/>
        <dbReference type="ChEBI" id="CHEBI:65315"/>
        <dbReference type="ChEBI" id="CHEBI:74502"/>
        <dbReference type="EC" id="2.1.1.193"/>
    </reaction>
</comment>
<evidence type="ECO:0000256" key="1">
    <source>
        <dbReference type="ARBA" id="ARBA00004496"/>
    </source>
</evidence>
<evidence type="ECO:0000256" key="10">
    <source>
        <dbReference type="ARBA" id="ARBA00025699"/>
    </source>
</evidence>
<dbReference type="EC" id="2.1.1.193" evidence="3 12"/>
<keyword evidence="16" id="KW-1185">Reference proteome</keyword>
<dbReference type="InterPro" id="IPR015947">
    <property type="entry name" value="PUA-like_sf"/>
</dbReference>
<comment type="function">
    <text evidence="10 12">Specifically methylates the N3 position of the uracil ring of uridine 1498 (m3U1498) in 16S rRNA. Acts on the fully assembled 30S ribosomal subunit.</text>
</comment>
<dbReference type="InterPro" id="IPR029026">
    <property type="entry name" value="tRNA_m1G_MTases_N"/>
</dbReference>
<dbReference type="Pfam" id="PF20260">
    <property type="entry name" value="PUA_4"/>
    <property type="match status" value="1"/>
</dbReference>
<evidence type="ECO:0000256" key="2">
    <source>
        <dbReference type="ARBA" id="ARBA00005528"/>
    </source>
</evidence>
<reference evidence="15 16" key="1">
    <citation type="submission" date="2015-11" db="EMBL/GenBank/DDBJ databases">
        <title>Genomic analysis of 38 Legionella species identifies large and diverse effector repertoires.</title>
        <authorList>
            <person name="Burstein D."/>
            <person name="Amaro F."/>
            <person name="Zusman T."/>
            <person name="Lifshitz Z."/>
            <person name="Cohen O."/>
            <person name="Gilbert J.A."/>
            <person name="Pupko T."/>
            <person name="Shuman H.A."/>
            <person name="Segal G."/>
        </authorList>
    </citation>
    <scope>NUCLEOTIDE SEQUENCE [LARGE SCALE GENOMIC DNA]</scope>
    <source>
        <strain evidence="15 16">Mt.St.Helens-9</strain>
    </source>
</reference>
<dbReference type="OrthoDB" id="9815641at2"/>
<dbReference type="STRING" id="452.Lspi_0100"/>
<gene>
    <name evidence="15" type="primary">rsmE</name>
    <name evidence="15" type="ORF">Lspi_0100</name>
</gene>
<keyword evidence="8 12" id="KW-0808">Transferase</keyword>
<comment type="similarity">
    <text evidence="2 12">Belongs to the RNA methyltransferase RsmE family.</text>
</comment>
<keyword evidence="6 12" id="KW-0698">rRNA processing</keyword>
<dbReference type="RefSeq" id="WP_058482041.1">
    <property type="nucleotide sequence ID" value="NZ_CAAAII010000002.1"/>
</dbReference>
<sequence length="242" mass="26484">MRDVRIYQPGDFQVGESVALSEEAGRHVGVVLRMQPGEKLILFPGDNREFVAEIVAVHKKKVSVLLQGEQTVNREPPIAVHLAQAISKGDRMEWVVQKAVELGVAQITPVITERCMVKPDAARLAKKRLQWQAIAVSACEQCGRNRIPTVHDPVAFSDFLHQPHAGTRFVLHPETGKNWRDYSQGFEEAVLFIGPEGGLTAQELEQSAAAGFAPLTLGARVLRTETAAVVGLSVLQAVWGDL</sequence>
<dbReference type="EMBL" id="LNYX01000001">
    <property type="protein sequence ID" value="KTD66337.1"/>
    <property type="molecule type" value="Genomic_DNA"/>
</dbReference>
<proteinExistence type="inferred from homology"/>
<comment type="caution">
    <text evidence="15">The sequence shown here is derived from an EMBL/GenBank/DDBJ whole genome shotgun (WGS) entry which is preliminary data.</text>
</comment>
<evidence type="ECO:0000259" key="13">
    <source>
        <dbReference type="Pfam" id="PF04452"/>
    </source>
</evidence>
<dbReference type="GO" id="GO:0070475">
    <property type="term" value="P:rRNA base methylation"/>
    <property type="evidence" value="ECO:0007669"/>
    <property type="project" value="TreeGrafter"/>
</dbReference>
<dbReference type="Pfam" id="PF04452">
    <property type="entry name" value="Methyltrans_RNA"/>
    <property type="match status" value="1"/>
</dbReference>
<dbReference type="NCBIfam" id="TIGR00046">
    <property type="entry name" value="RsmE family RNA methyltransferase"/>
    <property type="match status" value="1"/>
</dbReference>
<dbReference type="SUPFAM" id="SSF88697">
    <property type="entry name" value="PUA domain-like"/>
    <property type="match status" value="1"/>
</dbReference>
<dbReference type="Proteomes" id="UP000054877">
    <property type="component" value="Unassembled WGS sequence"/>
</dbReference>
<evidence type="ECO:0000259" key="14">
    <source>
        <dbReference type="Pfam" id="PF20260"/>
    </source>
</evidence>
<evidence type="ECO:0000313" key="15">
    <source>
        <dbReference type="EMBL" id="KTD66337.1"/>
    </source>
</evidence>